<protein>
    <submittedName>
        <fullName evidence="3">Uncharacterized protein</fullName>
    </submittedName>
</protein>
<dbReference type="Proteomes" id="UP000235786">
    <property type="component" value="Unassembled WGS sequence"/>
</dbReference>
<accession>A0A2J6RYY8</accession>
<evidence type="ECO:0000256" key="2">
    <source>
        <dbReference type="SAM" id="Phobius"/>
    </source>
</evidence>
<evidence type="ECO:0000313" key="3">
    <source>
        <dbReference type="EMBL" id="PMD43733.1"/>
    </source>
</evidence>
<feature type="transmembrane region" description="Helical" evidence="2">
    <location>
        <begin position="132"/>
        <end position="149"/>
    </location>
</feature>
<keyword evidence="2" id="KW-1133">Transmembrane helix</keyword>
<dbReference type="STRING" id="1149755.A0A2J6RYY8"/>
<keyword evidence="2" id="KW-0812">Transmembrane</keyword>
<dbReference type="PANTHER" id="PTHR35041">
    <property type="entry name" value="MEDIATOR OF RNA POLYMERASE II TRANSCRIPTION SUBUNIT 1"/>
    <property type="match status" value="1"/>
</dbReference>
<keyword evidence="4" id="KW-1185">Reference proteome</keyword>
<sequence>MPSKIPNTVGSGDPTKLPEPPAPSQDEERPVSSRNGGIHWRACTTMVTSLISGILLAFGHQVFYNSLSDKPVGVPETVIVGVTRQQLNLTLGALFAFLVKVFLVVAITIAYTQIMWKDIKKQATRLTTIDTIFDVISNFWSLLSFSVWWKYPLLFLLALTTWLIPIVSVTTPSALTIAIAPMNPAPSMLFRVPNVDFHSLNFVNLASSKGSFSYTGATYTVDKIVAATAAQGAILPLAPPATNSSWILDFVGPSIKCTDLQDSAVNAIKNNIQAAVETTGCQIAFGFLAWTPTWNTIDMANGSTTAELYTLPFVVSNTTYSLQGGSLGPLPPDAQSSPFPATLYAALFPNMTNEDQTDDGENKASGCKVETPLPNFTAIQCVLYNVSYHASFSLINGQQTISITKEDTPYNSVTPISFISEAYDPALVQSLAYQAVMDSFGNVIVGTISNSMDSDGGLITNDTSVMSTILGDTEELAWLNKYSQWRCIEHLLTSTFLGLDWNGIDVVDDTPPTMPFKQALESLFQNITIGFMSSKLLQPNYTSPYAPPSTNVTMETYEPVYVYSPFKLWLAYGLAILFASIGVLLGILAMLLNGVTYTNHFSTILRTARHAHVGTAILPEDGGGKDPLPKYLAKATILFSDSYSATKEREVSWLGDGKDSGVSSRLLSE</sequence>
<reference evidence="3 4" key="1">
    <citation type="submission" date="2016-04" db="EMBL/GenBank/DDBJ databases">
        <title>A degradative enzymes factory behind the ericoid mycorrhizal symbiosis.</title>
        <authorList>
            <consortium name="DOE Joint Genome Institute"/>
            <person name="Martino E."/>
            <person name="Morin E."/>
            <person name="Grelet G."/>
            <person name="Kuo A."/>
            <person name="Kohler A."/>
            <person name="Daghino S."/>
            <person name="Barry K."/>
            <person name="Choi C."/>
            <person name="Cichocki N."/>
            <person name="Clum A."/>
            <person name="Copeland A."/>
            <person name="Hainaut M."/>
            <person name="Haridas S."/>
            <person name="Labutti K."/>
            <person name="Lindquist E."/>
            <person name="Lipzen A."/>
            <person name="Khouja H.-R."/>
            <person name="Murat C."/>
            <person name="Ohm R."/>
            <person name="Olson A."/>
            <person name="Spatafora J."/>
            <person name="Veneault-Fourrey C."/>
            <person name="Henrissat B."/>
            <person name="Grigoriev I."/>
            <person name="Martin F."/>
            <person name="Perotto S."/>
        </authorList>
    </citation>
    <scope>NUCLEOTIDE SEQUENCE [LARGE SCALE GENOMIC DNA]</scope>
    <source>
        <strain evidence="3 4">F</strain>
    </source>
</reference>
<evidence type="ECO:0000256" key="1">
    <source>
        <dbReference type="SAM" id="MobiDB-lite"/>
    </source>
</evidence>
<feature type="compositionally biased region" description="Polar residues" evidence="1">
    <location>
        <begin position="1"/>
        <end position="10"/>
    </location>
</feature>
<keyword evidence="2" id="KW-0472">Membrane</keyword>
<dbReference type="PANTHER" id="PTHR35041:SF6">
    <property type="entry name" value="FORMYLMETHIONINE DEFORMYLASE-LIKE PROTEIN-RELATED"/>
    <property type="match status" value="1"/>
</dbReference>
<organism evidence="3 4">
    <name type="scientific">Hyaloscypha variabilis (strain UAMH 11265 / GT02V1 / F)</name>
    <name type="common">Meliniomyces variabilis</name>
    <dbReference type="NCBI Taxonomy" id="1149755"/>
    <lineage>
        <taxon>Eukaryota</taxon>
        <taxon>Fungi</taxon>
        <taxon>Dikarya</taxon>
        <taxon>Ascomycota</taxon>
        <taxon>Pezizomycotina</taxon>
        <taxon>Leotiomycetes</taxon>
        <taxon>Helotiales</taxon>
        <taxon>Hyaloscyphaceae</taxon>
        <taxon>Hyaloscypha</taxon>
        <taxon>Hyaloscypha variabilis</taxon>
    </lineage>
</organism>
<feature type="transmembrane region" description="Helical" evidence="2">
    <location>
        <begin position="91"/>
        <end position="111"/>
    </location>
</feature>
<dbReference type="AlphaFoldDB" id="A0A2J6RYY8"/>
<evidence type="ECO:0000313" key="4">
    <source>
        <dbReference type="Proteomes" id="UP000235786"/>
    </source>
</evidence>
<dbReference type="EMBL" id="KZ613942">
    <property type="protein sequence ID" value="PMD43733.1"/>
    <property type="molecule type" value="Genomic_DNA"/>
</dbReference>
<feature type="transmembrane region" description="Helical" evidence="2">
    <location>
        <begin position="569"/>
        <end position="592"/>
    </location>
</feature>
<proteinExistence type="predicted"/>
<feature type="transmembrane region" description="Helical" evidence="2">
    <location>
        <begin position="155"/>
        <end position="180"/>
    </location>
</feature>
<feature type="transmembrane region" description="Helical" evidence="2">
    <location>
        <begin position="38"/>
        <end position="58"/>
    </location>
</feature>
<feature type="region of interest" description="Disordered" evidence="1">
    <location>
        <begin position="1"/>
        <end position="35"/>
    </location>
</feature>
<gene>
    <name evidence="3" type="ORF">L207DRAFT_485216</name>
</gene>
<name>A0A2J6RYY8_HYAVF</name>
<dbReference type="OrthoDB" id="3530325at2759"/>